<dbReference type="GO" id="GO:0008168">
    <property type="term" value="F:methyltransferase activity"/>
    <property type="evidence" value="ECO:0007669"/>
    <property type="project" value="UniProtKB-KW"/>
</dbReference>
<keyword evidence="2" id="KW-0808">Transferase</keyword>
<dbReference type="AlphaFoldDB" id="A0A8J6XNE3"/>
<dbReference type="RefSeq" id="WP_190829603.1">
    <property type="nucleotide sequence ID" value="NZ_CAWPPI010000057.1"/>
</dbReference>
<evidence type="ECO:0000256" key="2">
    <source>
        <dbReference type="ARBA" id="ARBA00022679"/>
    </source>
</evidence>
<protein>
    <submittedName>
        <fullName evidence="3">Class I SAM-dependent methyltransferase</fullName>
    </submittedName>
</protein>
<proteinExistence type="predicted"/>
<dbReference type="InterPro" id="IPR029063">
    <property type="entry name" value="SAM-dependent_MTases_sf"/>
</dbReference>
<dbReference type="EMBL" id="JACXAE010000057">
    <property type="protein sequence ID" value="MBD2773602.1"/>
    <property type="molecule type" value="Genomic_DNA"/>
</dbReference>
<sequence>MNKRQTTEFDKIILTAFMVSKARQFTDIPYAQELAQLVEQGLIELPEPQNQDKSVLLTVRVEARYKAINQLTAQYQIPQILELASGLLPRGMLMSGNPNITFIESDLPAMISCKQQIVQQLVGERPNLHFLEIDATSRPSQFLKSAVALKSGQQVMILCEGLLTHLSMAEKQLVCANVREMLQSYGGVWITPDFIDTASLTRSLQDDPHLQKLLLQTAKNLTGRSLVDNNFATQEAARQFAYEQGFRVVEYSMLNVIDQLSCLEILGIDKEVVRKMLATASVFALTLDSLTMESPVDP</sequence>
<keyword evidence="1 3" id="KW-0489">Methyltransferase</keyword>
<reference evidence="3" key="1">
    <citation type="submission" date="2020-09" db="EMBL/GenBank/DDBJ databases">
        <title>Iningainema tapete sp. nov. (Scytonemataceae, Cyanobacteria) from greenhouses in central Florida (USA) produces two types of nodularin with biosynthetic potential for microcystin-LR and anabaenopeptins.</title>
        <authorList>
            <person name="Berthold D.E."/>
            <person name="Lefler F.W."/>
            <person name="Huang I.-S."/>
            <person name="Abdulla H."/>
            <person name="Zimba P.V."/>
            <person name="Laughinghouse H.D. IV."/>
        </authorList>
    </citation>
    <scope>NUCLEOTIDE SEQUENCE</scope>
    <source>
        <strain evidence="3">BLCCT55</strain>
    </source>
</reference>
<dbReference type="Pfam" id="PF04072">
    <property type="entry name" value="LCM"/>
    <property type="match status" value="1"/>
</dbReference>
<dbReference type="Proteomes" id="UP000629098">
    <property type="component" value="Unassembled WGS sequence"/>
</dbReference>
<dbReference type="SUPFAM" id="SSF53335">
    <property type="entry name" value="S-adenosyl-L-methionine-dependent methyltransferases"/>
    <property type="match status" value="1"/>
</dbReference>
<evidence type="ECO:0000313" key="3">
    <source>
        <dbReference type="EMBL" id="MBD2773602.1"/>
    </source>
</evidence>
<keyword evidence="4" id="KW-1185">Reference proteome</keyword>
<evidence type="ECO:0000313" key="4">
    <source>
        <dbReference type="Proteomes" id="UP000629098"/>
    </source>
</evidence>
<gene>
    <name evidence="3" type="ORF">ICL16_16360</name>
</gene>
<dbReference type="GO" id="GO:0032259">
    <property type="term" value="P:methylation"/>
    <property type="evidence" value="ECO:0007669"/>
    <property type="project" value="UniProtKB-KW"/>
</dbReference>
<accession>A0A8J6XNE3</accession>
<organism evidence="3 4">
    <name type="scientific">Iningainema tapete BLCC-T55</name>
    <dbReference type="NCBI Taxonomy" id="2748662"/>
    <lineage>
        <taxon>Bacteria</taxon>
        <taxon>Bacillati</taxon>
        <taxon>Cyanobacteriota</taxon>
        <taxon>Cyanophyceae</taxon>
        <taxon>Nostocales</taxon>
        <taxon>Scytonemataceae</taxon>
        <taxon>Iningainema tapete</taxon>
    </lineage>
</organism>
<dbReference type="InterPro" id="IPR007213">
    <property type="entry name" value="Ppm1/Ppm2/Tcmp"/>
</dbReference>
<dbReference type="Gene3D" id="3.40.50.150">
    <property type="entry name" value="Vaccinia Virus protein VP39"/>
    <property type="match status" value="1"/>
</dbReference>
<comment type="caution">
    <text evidence="3">The sequence shown here is derived from an EMBL/GenBank/DDBJ whole genome shotgun (WGS) entry which is preliminary data.</text>
</comment>
<evidence type="ECO:0000256" key="1">
    <source>
        <dbReference type="ARBA" id="ARBA00022603"/>
    </source>
</evidence>
<name>A0A8J6XNE3_9CYAN</name>